<dbReference type="Gene3D" id="2.160.20.120">
    <property type="match status" value="1"/>
</dbReference>
<dbReference type="Pfam" id="PF10988">
    <property type="entry name" value="DUF2807"/>
    <property type="match status" value="1"/>
</dbReference>
<feature type="signal peptide" evidence="1">
    <location>
        <begin position="1"/>
        <end position="18"/>
    </location>
</feature>
<dbReference type="RefSeq" id="WP_166410953.1">
    <property type="nucleotide sequence ID" value="NZ_CP049869.1"/>
</dbReference>
<evidence type="ECO:0000313" key="4">
    <source>
        <dbReference type="Proteomes" id="UP000503222"/>
    </source>
</evidence>
<evidence type="ECO:0000313" key="3">
    <source>
        <dbReference type="EMBL" id="QIK78560.1"/>
    </source>
</evidence>
<reference evidence="3 4" key="1">
    <citation type="submission" date="2020-03" db="EMBL/GenBank/DDBJ databases">
        <title>Sphingomonas sp. nov., isolated from fish.</title>
        <authorList>
            <person name="Hyun D.-W."/>
            <person name="Bae J.-W."/>
        </authorList>
    </citation>
    <scope>NUCLEOTIDE SEQUENCE [LARGE SCALE GENOMIC DNA]</scope>
    <source>
        <strain evidence="3 4">HDW15B</strain>
    </source>
</reference>
<dbReference type="InterPro" id="IPR021255">
    <property type="entry name" value="DUF2807"/>
</dbReference>
<evidence type="ECO:0000256" key="1">
    <source>
        <dbReference type="SAM" id="SignalP"/>
    </source>
</evidence>
<dbReference type="EMBL" id="CP049869">
    <property type="protein sequence ID" value="QIK78560.1"/>
    <property type="molecule type" value="Genomic_DNA"/>
</dbReference>
<proteinExistence type="predicted"/>
<name>A0A6G7YP92_9SPHN</name>
<protein>
    <submittedName>
        <fullName evidence="3">DUF2807 domain-containing protein</fullName>
    </submittedName>
</protein>
<feature type="domain" description="Putative auto-transporter adhesin head GIN" evidence="2">
    <location>
        <begin position="27"/>
        <end position="213"/>
    </location>
</feature>
<keyword evidence="1" id="KW-0732">Signal</keyword>
<dbReference type="AlphaFoldDB" id="A0A6G7YP92"/>
<sequence length="229" mass="23349">MRILLPFFLLAVAAPAGAAERSFTVTGFDKIRVDGPFKVTLATNVAPFAKVRGDARALNGVSIDVQGRTLIVRPDRAAWGGYPGDPEKPVEIALGTHDLASALVNGSGSLLIDKVRGLKFDLSVAGAGSADIGRMDVDQLRIGLVGTATSHVAGKALTLTTSVDGASMLQAADLSVKDATILSSGPAKVELTATNTAKVTARGAANIVLQGRPACTSRLEGSAGVTGCK</sequence>
<feature type="chain" id="PRO_5026114940" evidence="1">
    <location>
        <begin position="19"/>
        <end position="229"/>
    </location>
</feature>
<dbReference type="KEGG" id="spii:G7077_06275"/>
<accession>A0A6G7YP92</accession>
<gene>
    <name evidence="3" type="ORF">G7077_06275</name>
</gene>
<organism evidence="3 4">
    <name type="scientific">Sphingomonas piscis</name>
    <dbReference type="NCBI Taxonomy" id="2714943"/>
    <lineage>
        <taxon>Bacteria</taxon>
        <taxon>Pseudomonadati</taxon>
        <taxon>Pseudomonadota</taxon>
        <taxon>Alphaproteobacteria</taxon>
        <taxon>Sphingomonadales</taxon>
        <taxon>Sphingomonadaceae</taxon>
        <taxon>Sphingomonas</taxon>
    </lineage>
</organism>
<evidence type="ECO:0000259" key="2">
    <source>
        <dbReference type="Pfam" id="PF10988"/>
    </source>
</evidence>
<dbReference type="Proteomes" id="UP000503222">
    <property type="component" value="Chromosome"/>
</dbReference>
<keyword evidence="4" id="KW-1185">Reference proteome</keyword>